<dbReference type="GO" id="GO:0071949">
    <property type="term" value="F:FAD binding"/>
    <property type="evidence" value="ECO:0007669"/>
    <property type="project" value="TreeGrafter"/>
</dbReference>
<name>A0AAW9HKI1_9ACTO</name>
<comment type="catalytic activity">
    <reaction evidence="11">
        <text>(6S)-5-methyl-5,6,7,8-tetrahydrofolate + NAD(+) = (6R)-5,10-methylene-5,6,7,8-tetrahydrofolate + NADH + H(+)</text>
        <dbReference type="Rhea" id="RHEA:19821"/>
        <dbReference type="ChEBI" id="CHEBI:15378"/>
        <dbReference type="ChEBI" id="CHEBI:15636"/>
        <dbReference type="ChEBI" id="CHEBI:18608"/>
        <dbReference type="ChEBI" id="CHEBI:57540"/>
        <dbReference type="ChEBI" id="CHEBI:57945"/>
        <dbReference type="EC" id="1.5.1.54"/>
    </reaction>
    <physiologicalReaction direction="right-to-left" evidence="11">
        <dbReference type="Rhea" id="RHEA:19823"/>
    </physiologicalReaction>
</comment>
<sequence length="287" mass="32310">MRRPIFSLEVFPPRRNATVGTIYDTLDGLADLQPDFISVTYGHGSQSDRTITARIAHTIRQEYRIPVVTHLTALYSSEERVDQTLDMFEAAGVRAVLALRGDQLEGYEPQGRFNYANELVAYIREKHPDMLVFGACYPEGHSECPDMKQDVENLKRKVDAGATTLISQLFYDNEKFYRFRDMLDAAGITVPVEAGIMPIMSMKSTINMAKRGGVTIPKTVYLLLDKWGDDTNILRSAGVVYASQQISDLAANGVDGIHLYTMNHPGDIRRIWGNVQNLFEKDDGRRL</sequence>
<evidence type="ECO:0000313" key="16">
    <source>
        <dbReference type="Proteomes" id="UP001281731"/>
    </source>
</evidence>
<evidence type="ECO:0000256" key="5">
    <source>
        <dbReference type="ARBA" id="ARBA00022630"/>
    </source>
</evidence>
<comment type="pathway">
    <text evidence="10">Amino-acid biosynthesis; L-methionine biosynthesis via de novo pathway.</text>
</comment>
<dbReference type="EMBL" id="JAWNGA010000004">
    <property type="protein sequence ID" value="MDY5132832.1"/>
    <property type="molecule type" value="Genomic_DNA"/>
</dbReference>
<evidence type="ECO:0000256" key="6">
    <source>
        <dbReference type="ARBA" id="ARBA00022827"/>
    </source>
</evidence>
<dbReference type="GO" id="GO:0035999">
    <property type="term" value="P:tetrahydrofolate interconversion"/>
    <property type="evidence" value="ECO:0007669"/>
    <property type="project" value="TreeGrafter"/>
</dbReference>
<dbReference type="CDD" id="cd00537">
    <property type="entry name" value="MTHFR"/>
    <property type="match status" value="1"/>
</dbReference>
<evidence type="ECO:0000313" key="15">
    <source>
        <dbReference type="Proteomes" id="UP001275049"/>
    </source>
</evidence>
<evidence type="ECO:0000313" key="14">
    <source>
        <dbReference type="EMBL" id="MDY5154156.1"/>
    </source>
</evidence>
<evidence type="ECO:0000256" key="12">
    <source>
        <dbReference type="RuleBase" id="RU003862"/>
    </source>
</evidence>
<dbReference type="GO" id="GO:0005829">
    <property type="term" value="C:cytosol"/>
    <property type="evidence" value="ECO:0007669"/>
    <property type="project" value="InterPro"/>
</dbReference>
<gene>
    <name evidence="14" type="primary">metF</name>
    <name evidence="14" type="ORF">R6G80_00205</name>
    <name evidence="13" type="ORF">R6G86_03615</name>
</gene>
<evidence type="ECO:0000256" key="11">
    <source>
        <dbReference type="ARBA" id="ARBA00048628"/>
    </source>
</evidence>
<evidence type="ECO:0000256" key="2">
    <source>
        <dbReference type="ARBA" id="ARBA00004777"/>
    </source>
</evidence>
<accession>A0AAW9HKI1</accession>
<keyword evidence="4" id="KW-0028">Amino-acid biosynthesis</keyword>
<reference evidence="14 15" key="1">
    <citation type="submission" date="2023-10" db="EMBL/GenBank/DDBJ databases">
        <title>Whole Genome based description of the genera Actinobaculum and Actinotignum reveals a complex phylogenetic relationship within the species included in the genus Actinotignum.</title>
        <authorList>
            <person name="Jensen C.S."/>
            <person name="Dargis R."/>
            <person name="Kemp M."/>
            <person name="Christensen J.J."/>
        </authorList>
    </citation>
    <scope>NUCLEOTIDE SEQUENCE</scope>
    <source>
        <strain evidence="14">SLA_B511</strain>
        <strain evidence="13 15">SLA_B974</strain>
    </source>
</reference>
<dbReference type="GO" id="GO:0009086">
    <property type="term" value="P:methionine biosynthetic process"/>
    <property type="evidence" value="ECO:0007669"/>
    <property type="project" value="UniProtKB-KW"/>
</dbReference>
<dbReference type="Gene3D" id="3.20.20.220">
    <property type="match status" value="1"/>
</dbReference>
<keyword evidence="15" id="KW-1185">Reference proteome</keyword>
<evidence type="ECO:0000313" key="13">
    <source>
        <dbReference type="EMBL" id="MDY5132832.1"/>
    </source>
</evidence>
<dbReference type="InterPro" id="IPR003171">
    <property type="entry name" value="Mehydrof_redctse-like"/>
</dbReference>
<proteinExistence type="inferred from homology"/>
<keyword evidence="9" id="KW-0486">Methionine biosynthesis</keyword>
<keyword evidence="5 12" id="KW-0285">Flavoprotein</keyword>
<dbReference type="RefSeq" id="WP_022866057.1">
    <property type="nucleotide sequence ID" value="NZ_CAMYCL010000001.1"/>
</dbReference>
<dbReference type="EMBL" id="JAWNGC010000001">
    <property type="protein sequence ID" value="MDY5154156.1"/>
    <property type="molecule type" value="Genomic_DNA"/>
</dbReference>
<dbReference type="Proteomes" id="UP001275049">
    <property type="component" value="Unassembled WGS sequence"/>
</dbReference>
<evidence type="ECO:0000256" key="10">
    <source>
        <dbReference type="ARBA" id="ARBA00034478"/>
    </source>
</evidence>
<evidence type="ECO:0000256" key="3">
    <source>
        <dbReference type="ARBA" id="ARBA00006743"/>
    </source>
</evidence>
<dbReference type="AlphaFoldDB" id="A0AAW9HKI1"/>
<keyword evidence="8" id="KW-0520">NAD</keyword>
<dbReference type="SUPFAM" id="SSF51730">
    <property type="entry name" value="FAD-linked oxidoreductase"/>
    <property type="match status" value="1"/>
</dbReference>
<dbReference type="PANTHER" id="PTHR45754">
    <property type="entry name" value="METHYLENETETRAHYDROFOLATE REDUCTASE"/>
    <property type="match status" value="1"/>
</dbReference>
<dbReference type="EC" id="1.5.1.54" evidence="12"/>
<organism evidence="14 16">
    <name type="scientific">Actinotignum urinale</name>
    <dbReference type="NCBI Taxonomy" id="190146"/>
    <lineage>
        <taxon>Bacteria</taxon>
        <taxon>Bacillati</taxon>
        <taxon>Actinomycetota</taxon>
        <taxon>Actinomycetes</taxon>
        <taxon>Actinomycetales</taxon>
        <taxon>Actinomycetaceae</taxon>
        <taxon>Actinotignum</taxon>
    </lineage>
</organism>
<dbReference type="InterPro" id="IPR029041">
    <property type="entry name" value="FAD-linked_oxidoreductase-like"/>
</dbReference>
<dbReference type="NCBIfam" id="TIGR00676">
    <property type="entry name" value="fadh2"/>
    <property type="match status" value="1"/>
</dbReference>
<comment type="cofactor">
    <cofactor evidence="1 12">
        <name>FAD</name>
        <dbReference type="ChEBI" id="CHEBI:57692"/>
    </cofactor>
</comment>
<evidence type="ECO:0000256" key="7">
    <source>
        <dbReference type="ARBA" id="ARBA00023002"/>
    </source>
</evidence>
<keyword evidence="7 12" id="KW-0560">Oxidoreductase</keyword>
<dbReference type="PANTHER" id="PTHR45754:SF3">
    <property type="entry name" value="METHYLENETETRAHYDROFOLATE REDUCTASE (NADPH)"/>
    <property type="match status" value="1"/>
</dbReference>
<dbReference type="Proteomes" id="UP001281731">
    <property type="component" value="Unassembled WGS sequence"/>
</dbReference>
<comment type="similarity">
    <text evidence="3 12">Belongs to the methylenetetrahydrofolate reductase family.</text>
</comment>
<keyword evidence="6 12" id="KW-0274">FAD</keyword>
<evidence type="ECO:0000256" key="8">
    <source>
        <dbReference type="ARBA" id="ARBA00023027"/>
    </source>
</evidence>
<evidence type="ECO:0000256" key="4">
    <source>
        <dbReference type="ARBA" id="ARBA00022605"/>
    </source>
</evidence>
<comment type="pathway">
    <text evidence="2 12">One-carbon metabolism; tetrahydrofolate interconversion.</text>
</comment>
<dbReference type="GO" id="GO:0106312">
    <property type="term" value="F:methylenetetrahydrofolate reductase (NADH) activity"/>
    <property type="evidence" value="ECO:0007669"/>
    <property type="project" value="UniProtKB-EC"/>
</dbReference>
<dbReference type="Pfam" id="PF02219">
    <property type="entry name" value="MTHFR"/>
    <property type="match status" value="1"/>
</dbReference>
<protein>
    <recommendedName>
        <fullName evidence="12">Methylenetetrahydrofolate reductase</fullName>
        <ecNumber evidence="12">1.5.1.54</ecNumber>
    </recommendedName>
</protein>
<evidence type="ECO:0000256" key="1">
    <source>
        <dbReference type="ARBA" id="ARBA00001974"/>
    </source>
</evidence>
<evidence type="ECO:0000256" key="9">
    <source>
        <dbReference type="ARBA" id="ARBA00023167"/>
    </source>
</evidence>
<dbReference type="InterPro" id="IPR004620">
    <property type="entry name" value="MTHF_reductase_bac"/>
</dbReference>
<comment type="caution">
    <text evidence="14">The sequence shown here is derived from an EMBL/GenBank/DDBJ whole genome shotgun (WGS) entry which is preliminary data.</text>
</comment>